<proteinExistence type="predicted"/>
<accession>A0A1L8CXA6</accession>
<gene>
    <name evidence="1" type="ORF">cpu_20760</name>
</gene>
<dbReference type="EMBL" id="BDJK01000055">
    <property type="protein sequence ID" value="GAV23566.1"/>
    <property type="molecule type" value="Genomic_DNA"/>
</dbReference>
<evidence type="ECO:0008006" key="3">
    <source>
        <dbReference type="Google" id="ProtNLM"/>
    </source>
</evidence>
<comment type="caution">
    <text evidence="1">The sequence shown here is derived from an EMBL/GenBank/DDBJ whole genome shotgun (WGS) entry which is preliminary data.</text>
</comment>
<dbReference type="RefSeq" id="WP_075859965.1">
    <property type="nucleotide sequence ID" value="NZ_BDJK01000055.1"/>
</dbReference>
<dbReference type="STRING" id="870242.cpu_20760"/>
<organism evidence="1 2">
    <name type="scientific">Carboxydothermus pertinax</name>
    <dbReference type="NCBI Taxonomy" id="870242"/>
    <lineage>
        <taxon>Bacteria</taxon>
        <taxon>Bacillati</taxon>
        <taxon>Bacillota</taxon>
        <taxon>Clostridia</taxon>
        <taxon>Thermoanaerobacterales</taxon>
        <taxon>Thermoanaerobacteraceae</taxon>
        <taxon>Carboxydothermus</taxon>
    </lineage>
</organism>
<dbReference type="SUPFAM" id="SSF46938">
    <property type="entry name" value="CRAL/TRIO N-terminal domain"/>
    <property type="match status" value="1"/>
</dbReference>
<dbReference type="AlphaFoldDB" id="A0A1L8CXA6"/>
<sequence>MFNLRPHHLLCFLGFRGLGYNDAFTQNFANIRENILSKPGLTLTLESLPDAICQQCPELTEGFCKNEEMVVLKDNFLLNFLEDRKITVELAYQKLKALEESKFITLCQDCRWYPLGFCLEGFRKLKSTPLFP</sequence>
<evidence type="ECO:0000313" key="1">
    <source>
        <dbReference type="EMBL" id="GAV23566.1"/>
    </source>
</evidence>
<dbReference type="Pfam" id="PF06935">
    <property type="entry name" value="DUF1284"/>
    <property type="match status" value="1"/>
</dbReference>
<dbReference type="InterPro" id="IPR036273">
    <property type="entry name" value="CRAL/TRIO_N_dom_sf"/>
</dbReference>
<protein>
    <recommendedName>
        <fullName evidence="3">DUF1284 domain-containing protein</fullName>
    </recommendedName>
</protein>
<dbReference type="OrthoDB" id="121064at2"/>
<evidence type="ECO:0000313" key="2">
    <source>
        <dbReference type="Proteomes" id="UP000187485"/>
    </source>
</evidence>
<reference evidence="2" key="1">
    <citation type="submission" date="2016-12" db="EMBL/GenBank/DDBJ databases">
        <title>Draft Genome Sequences od Carboxydothermus pertinax and islandicus, Hydrogenogenic Carboxydotrophic Bacteria.</title>
        <authorList>
            <person name="Fukuyama Y."/>
            <person name="Ohmae K."/>
            <person name="Yoneda Y."/>
            <person name="Yoshida T."/>
            <person name="Sako Y."/>
        </authorList>
    </citation>
    <scope>NUCLEOTIDE SEQUENCE [LARGE SCALE GENOMIC DNA]</scope>
    <source>
        <strain evidence="2">Ug1</strain>
    </source>
</reference>
<keyword evidence="2" id="KW-1185">Reference proteome</keyword>
<dbReference type="Proteomes" id="UP000187485">
    <property type="component" value="Unassembled WGS sequence"/>
</dbReference>
<name>A0A1L8CXA6_9THEO</name>
<dbReference type="InterPro" id="IPR009702">
    <property type="entry name" value="DUF1284"/>
</dbReference>